<evidence type="ECO:0000256" key="1">
    <source>
        <dbReference type="SAM" id="MobiDB-lite"/>
    </source>
</evidence>
<feature type="compositionally biased region" description="Low complexity" evidence="1">
    <location>
        <begin position="9"/>
        <end position="18"/>
    </location>
</feature>
<dbReference type="GeneID" id="66931956"/>
<feature type="region of interest" description="Disordered" evidence="1">
    <location>
        <begin position="167"/>
        <end position="208"/>
    </location>
</feature>
<feature type="compositionally biased region" description="Low complexity" evidence="1">
    <location>
        <begin position="168"/>
        <end position="194"/>
    </location>
</feature>
<dbReference type="PANTHER" id="PTHR12419">
    <property type="entry name" value="OTU DOMAIN CONTAINING PROTEIN"/>
    <property type="match status" value="1"/>
</dbReference>
<feature type="compositionally biased region" description="Basic residues" evidence="1">
    <location>
        <begin position="442"/>
        <end position="454"/>
    </location>
</feature>
<sequence>MAQVITPMSPLHHLPSPSQGQSLVRQTTSNLQRKQSKFSSKYSSPKPAESNIPAPKEQDAREKSTEESISGESDCEELAPRRSAAKIRSKEAVTQSLEIPCLNELGLYAFPTKGDGNCLYYALSDQMYGSPDHADQIRLQLADHIAAHRDYFINFIVAAGGERRAPRRAAASRYSSSSTYSSSRHSSSSSSSASPAPPSSEDIERSFESKLEGCRKNGTWGGSEDIQAFCQSFKVDVRVYSTKGIQTFRDVYAPGSEERAILHVAFHDFNHYSSVRHVDGPHTGLPHIPKDLKSANRTLNISPPSYAGAKRSADESEDEDPRPAVRRKKVRVEAPENKLTMKLRSRSSSRALSPSLLSTKRSADEAADEDSRPALGSKRSADESEDEDPRPAVRRKKVRVGAPENRLIMKLRSRSSSRALSPSPASMKRSADETADEDLRPTPRRRRLRNRIST</sequence>
<dbReference type="SUPFAM" id="SSF54001">
    <property type="entry name" value="Cysteine proteinases"/>
    <property type="match status" value="1"/>
</dbReference>
<feature type="compositionally biased region" description="Basic and acidic residues" evidence="1">
    <location>
        <begin position="56"/>
        <end position="66"/>
    </location>
</feature>
<dbReference type="InterPro" id="IPR038765">
    <property type="entry name" value="Papain-like_cys_pep_sf"/>
</dbReference>
<name>A0A9P3BUQ9_ASPVI</name>
<dbReference type="CDD" id="cd22756">
    <property type="entry name" value="OTU_OTUD3-like"/>
    <property type="match status" value="1"/>
</dbReference>
<dbReference type="PANTHER" id="PTHR12419:SF7">
    <property type="entry name" value="OTU DOMAIN-CONTAINING PROTEIN 3"/>
    <property type="match status" value="1"/>
</dbReference>
<dbReference type="EMBL" id="BOPL01000002">
    <property type="protein sequence ID" value="GIJ99960.1"/>
    <property type="molecule type" value="Genomic_DNA"/>
</dbReference>
<accession>A0A9P3BUQ9</accession>
<feature type="compositionally biased region" description="Basic and acidic residues" evidence="1">
    <location>
        <begin position="429"/>
        <end position="441"/>
    </location>
</feature>
<feature type="compositionally biased region" description="Polar residues" evidence="1">
    <location>
        <begin position="19"/>
        <end position="33"/>
    </location>
</feature>
<feature type="compositionally biased region" description="Basic and acidic residues" evidence="1">
    <location>
        <begin position="361"/>
        <end position="372"/>
    </location>
</feature>
<feature type="compositionally biased region" description="Low complexity" evidence="1">
    <location>
        <begin position="416"/>
        <end position="426"/>
    </location>
</feature>
<proteinExistence type="predicted"/>
<dbReference type="Proteomes" id="UP000710440">
    <property type="component" value="Unassembled WGS sequence"/>
</dbReference>
<gene>
    <name evidence="3" type="ORF">Aspvir_003974</name>
</gene>
<evidence type="ECO:0000313" key="3">
    <source>
        <dbReference type="EMBL" id="GIJ99960.1"/>
    </source>
</evidence>
<dbReference type="PROSITE" id="PS50802">
    <property type="entry name" value="OTU"/>
    <property type="match status" value="1"/>
</dbReference>
<evidence type="ECO:0000313" key="4">
    <source>
        <dbReference type="Proteomes" id="UP000710440"/>
    </source>
</evidence>
<comment type="caution">
    <text evidence="3">The sequence shown here is derived from an EMBL/GenBank/DDBJ whole genome shotgun (WGS) entry which is preliminary data.</text>
</comment>
<reference evidence="3 4" key="1">
    <citation type="submission" date="2021-02" db="EMBL/GenBank/DDBJ databases">
        <title>Pan-genome distribution and transcriptional activeness of fungal secondary metabolism genes in Aspergillus section Fumigati.</title>
        <authorList>
            <person name="Takahashi H."/>
            <person name="Umemura M."/>
            <person name="Ninomiya A."/>
            <person name="Kusuya Y."/>
            <person name="Urayama S."/>
            <person name="Shimizu M."/>
            <person name="Watanabe A."/>
            <person name="Kamei K."/>
            <person name="Yaguchi T."/>
            <person name="Hagiwara D."/>
        </authorList>
    </citation>
    <scope>NUCLEOTIDE SEQUENCE [LARGE SCALE GENOMIC DNA]</scope>
    <source>
        <strain evidence="3 4">IFM 47045</strain>
    </source>
</reference>
<feature type="compositionally biased region" description="Low complexity" evidence="1">
    <location>
        <begin position="37"/>
        <end position="46"/>
    </location>
</feature>
<feature type="compositionally biased region" description="Low complexity" evidence="1">
    <location>
        <begin position="348"/>
        <end position="358"/>
    </location>
</feature>
<dbReference type="InterPro" id="IPR050704">
    <property type="entry name" value="Peptidase_C85-like"/>
</dbReference>
<dbReference type="InterPro" id="IPR003323">
    <property type="entry name" value="OTU_dom"/>
</dbReference>
<protein>
    <recommendedName>
        <fullName evidence="2">OTU domain-containing protein</fullName>
    </recommendedName>
</protein>
<dbReference type="Pfam" id="PF02338">
    <property type="entry name" value="OTU"/>
    <property type="match status" value="1"/>
</dbReference>
<keyword evidence="4" id="KW-1185">Reference proteome</keyword>
<feature type="region of interest" description="Disordered" evidence="1">
    <location>
        <begin position="1"/>
        <end position="82"/>
    </location>
</feature>
<dbReference type="Gene3D" id="3.90.70.80">
    <property type="match status" value="1"/>
</dbReference>
<dbReference type="OrthoDB" id="409956at2759"/>
<dbReference type="RefSeq" id="XP_043123147.1">
    <property type="nucleotide sequence ID" value="XM_043267212.1"/>
</dbReference>
<dbReference type="GO" id="GO:0004843">
    <property type="term" value="F:cysteine-type deubiquitinase activity"/>
    <property type="evidence" value="ECO:0007669"/>
    <property type="project" value="TreeGrafter"/>
</dbReference>
<dbReference type="GO" id="GO:0016579">
    <property type="term" value="P:protein deubiquitination"/>
    <property type="evidence" value="ECO:0007669"/>
    <property type="project" value="TreeGrafter"/>
</dbReference>
<feature type="region of interest" description="Disordered" evidence="1">
    <location>
        <begin position="282"/>
        <end position="454"/>
    </location>
</feature>
<evidence type="ECO:0000259" key="2">
    <source>
        <dbReference type="PROSITE" id="PS50802"/>
    </source>
</evidence>
<organism evidence="3 4">
    <name type="scientific">Aspergillus viridinutans</name>
    <dbReference type="NCBI Taxonomy" id="75553"/>
    <lineage>
        <taxon>Eukaryota</taxon>
        <taxon>Fungi</taxon>
        <taxon>Dikarya</taxon>
        <taxon>Ascomycota</taxon>
        <taxon>Pezizomycotina</taxon>
        <taxon>Eurotiomycetes</taxon>
        <taxon>Eurotiomycetidae</taxon>
        <taxon>Eurotiales</taxon>
        <taxon>Aspergillaceae</taxon>
        <taxon>Aspergillus</taxon>
        <taxon>Aspergillus subgen. Fumigati</taxon>
    </lineage>
</organism>
<feature type="domain" description="OTU" evidence="2">
    <location>
        <begin position="107"/>
        <end position="278"/>
    </location>
</feature>
<dbReference type="AlphaFoldDB" id="A0A9P3BUQ9"/>